<dbReference type="OrthoDB" id="22493at10239"/>
<feature type="region of interest" description="Disordered" evidence="1">
    <location>
        <begin position="57"/>
        <end position="101"/>
    </location>
</feature>
<organism evidence="3 4">
    <name type="scientific">Tacheng Tick Virus 7</name>
    <dbReference type="NCBI Taxonomy" id="1608089"/>
    <lineage>
        <taxon>Viruses</taxon>
        <taxon>Riboviria</taxon>
        <taxon>Orthornavirae</taxon>
        <taxon>Negarnaviricota</taxon>
        <taxon>Haploviricotina</taxon>
        <taxon>Monjiviricetes</taxon>
        <taxon>Mononegavirales</taxon>
        <taxon>Rhabdoviridae</taxon>
        <taxon>Deltarhabdovirinae</taxon>
        <taxon>Gammaricinrhavirus</taxon>
        <taxon>Gammaricinrhavirus tacheng</taxon>
    </lineage>
</organism>
<name>A0A0B5KTH9_9RHAB</name>
<keyword evidence="2" id="KW-0812">Transmembrane</keyword>
<feature type="compositionally biased region" description="Low complexity" evidence="1">
    <location>
        <begin position="430"/>
        <end position="440"/>
    </location>
</feature>
<protein>
    <submittedName>
        <fullName evidence="3">Glycoprotein</fullName>
    </submittedName>
</protein>
<feature type="region of interest" description="Disordered" evidence="1">
    <location>
        <begin position="417"/>
        <end position="440"/>
    </location>
</feature>
<keyword evidence="2" id="KW-0472">Membrane</keyword>
<evidence type="ECO:0000313" key="3">
    <source>
        <dbReference type="EMBL" id="AJG39147.1"/>
    </source>
</evidence>
<feature type="transmembrane region" description="Helical" evidence="2">
    <location>
        <begin position="691"/>
        <end position="717"/>
    </location>
</feature>
<gene>
    <name evidence="3" type="primary">G</name>
</gene>
<evidence type="ECO:0000256" key="1">
    <source>
        <dbReference type="SAM" id="MobiDB-lite"/>
    </source>
</evidence>
<evidence type="ECO:0000313" key="4">
    <source>
        <dbReference type="Proteomes" id="UP000202562"/>
    </source>
</evidence>
<sequence>MSLTQVLHMVVIVIGVAVSFMPPMRLHYIQEDGTTFLTKNPSGYIPFPPIIQLKSQSRASMNPSNQMPPTPHHAPSPLHGPRAATTPPDLVMPHRPRDNDNDESVTLFSEVRVREVPLIKCGGASRGQLVPIPARPKCQVFTSSPTHKLYPAGVFLFKQDTSEWLLPLVECKAVRVYRQCTVYFFGAQEKSQWEEELDMPQIDCPAQLPHDFHLQFTTHHASSKVLISGSPPDYLCKWTGTNTVHSDISYRIHSTGMVDHRTLEIRSAVSVIPTCQSPVGICRTTAKGWLVWNPKRFAYAQQCPLQLAQRLACTCQLLRESNVIMVSCNQAHLLFHMALAQKTPPIAYNPIYNCSHRFIEPGSVYVSMEGYLVSFNISGMSLHKWLKYIYLASYGQPFGTHIPSPLGCHSPHSDPHMCMSSQHGHPLPPQTGSSSGSTDSLDVHPLEAASLSPAELGWTLNHLLSLDQERLYHINKGFCAQLQSDWDLGLALSHSNQELAVQMFLRSRMWTGRFIRGFMEVWRCQSITKYRFLTNSHNSMNWPVEYSDGVSLHIAYVESPSMKLSNTSGPRLTKGSHIPFLYPLNSTHVINLAESTGITLARPVMFTPLSSSEQEVIFANPPLYSVAELTGHQDLWDAIKQLQDYNHAIHTTLTSAGNNSEVSLDIGGIISKIPDVTPMWMSPLNQLFGSFFGPIFQGLLELLAAVALVVLATKMLVSCLKTHKSCKTQDRAPHPRRHSL</sequence>
<dbReference type="KEGG" id="vg:29126919"/>
<accession>A0A0B5KTH9</accession>
<dbReference type="EMBL" id="KM817642">
    <property type="protein sequence ID" value="AJG39147.1"/>
    <property type="molecule type" value="Viral_cRNA"/>
</dbReference>
<proteinExistence type="predicted"/>
<reference evidence="3 4" key="1">
    <citation type="journal article" date="2015" name="Elife">
        <title>Unprecedented genomic diversity of RNA viruses in arthropods reveals the ancestry of negative-sense RNA viruses.</title>
        <authorList>
            <person name="Li C.X."/>
            <person name="Shi M."/>
            <person name="Tian J.H."/>
            <person name="Lin X.D."/>
            <person name="Kang Y.J."/>
            <person name="Chen L.J."/>
            <person name="Qin X.C."/>
            <person name="Xu J."/>
            <person name="Holmes E.C."/>
            <person name="Zhang Y.Z."/>
        </authorList>
    </citation>
    <scope>NUCLEOTIDE SEQUENCE [LARGE SCALE GENOMIC DNA]</scope>
    <source>
        <strain evidence="3 4">TCRP-3</strain>
    </source>
</reference>
<dbReference type="RefSeq" id="YP_009304475.1">
    <property type="nucleotide sequence ID" value="NC_031272.1"/>
</dbReference>
<dbReference type="Proteomes" id="UP000202562">
    <property type="component" value="Segment"/>
</dbReference>
<dbReference type="GeneID" id="29126919"/>
<evidence type="ECO:0000256" key="2">
    <source>
        <dbReference type="SAM" id="Phobius"/>
    </source>
</evidence>
<keyword evidence="4" id="KW-1185">Reference proteome</keyword>
<keyword evidence="2" id="KW-1133">Transmembrane helix</keyword>